<sequence>MQPGLNLKNSGKLRQLAICPSAWYRASQTLPTNDASSTPKKSQDIINKVLIREEGIKRWNKKKLKTLNIPKGMITVKSTSYGFLTSLSAGANAPVFKTLDKACKYLRDGHDKMLCGQVVECERMLAHGSITTQGAMPIQKREDIMETLTRIIRHANRLLSAMTRCSETNGTASPIALDPISGVTNTHN</sequence>
<gene>
    <name evidence="1" type="ORF">K431DRAFT_292413</name>
</gene>
<evidence type="ECO:0000313" key="1">
    <source>
        <dbReference type="EMBL" id="KAF2723733.1"/>
    </source>
</evidence>
<accession>A0A9P4USG5</accession>
<dbReference type="AlphaFoldDB" id="A0A9P4USG5"/>
<protein>
    <submittedName>
        <fullName evidence="1">Uncharacterized protein</fullName>
    </submittedName>
</protein>
<keyword evidence="2" id="KW-1185">Reference proteome</keyword>
<evidence type="ECO:0000313" key="2">
    <source>
        <dbReference type="Proteomes" id="UP000799441"/>
    </source>
</evidence>
<reference evidence="1" key="1">
    <citation type="journal article" date="2020" name="Stud. Mycol.">
        <title>101 Dothideomycetes genomes: a test case for predicting lifestyles and emergence of pathogens.</title>
        <authorList>
            <person name="Haridas S."/>
            <person name="Albert R."/>
            <person name="Binder M."/>
            <person name="Bloem J."/>
            <person name="Labutti K."/>
            <person name="Salamov A."/>
            <person name="Andreopoulos B."/>
            <person name="Baker S."/>
            <person name="Barry K."/>
            <person name="Bills G."/>
            <person name="Bluhm B."/>
            <person name="Cannon C."/>
            <person name="Castanera R."/>
            <person name="Culley D."/>
            <person name="Daum C."/>
            <person name="Ezra D."/>
            <person name="Gonzalez J."/>
            <person name="Henrissat B."/>
            <person name="Kuo A."/>
            <person name="Liang C."/>
            <person name="Lipzen A."/>
            <person name="Lutzoni F."/>
            <person name="Magnuson J."/>
            <person name="Mondo S."/>
            <person name="Nolan M."/>
            <person name="Ohm R."/>
            <person name="Pangilinan J."/>
            <person name="Park H.-J."/>
            <person name="Ramirez L."/>
            <person name="Alfaro M."/>
            <person name="Sun H."/>
            <person name="Tritt A."/>
            <person name="Yoshinaga Y."/>
            <person name="Zwiers L.-H."/>
            <person name="Turgeon B."/>
            <person name="Goodwin S."/>
            <person name="Spatafora J."/>
            <person name="Crous P."/>
            <person name="Grigoriev I."/>
        </authorList>
    </citation>
    <scope>NUCLEOTIDE SEQUENCE</scope>
    <source>
        <strain evidence="1">CBS 116435</strain>
    </source>
</reference>
<dbReference type="EMBL" id="MU003775">
    <property type="protein sequence ID" value="KAF2723733.1"/>
    <property type="molecule type" value="Genomic_DNA"/>
</dbReference>
<proteinExistence type="predicted"/>
<name>A0A9P4USG5_9PEZI</name>
<dbReference type="Proteomes" id="UP000799441">
    <property type="component" value="Unassembled WGS sequence"/>
</dbReference>
<organism evidence="1 2">
    <name type="scientific">Polychaeton citri CBS 116435</name>
    <dbReference type="NCBI Taxonomy" id="1314669"/>
    <lineage>
        <taxon>Eukaryota</taxon>
        <taxon>Fungi</taxon>
        <taxon>Dikarya</taxon>
        <taxon>Ascomycota</taxon>
        <taxon>Pezizomycotina</taxon>
        <taxon>Dothideomycetes</taxon>
        <taxon>Dothideomycetidae</taxon>
        <taxon>Capnodiales</taxon>
        <taxon>Capnodiaceae</taxon>
        <taxon>Polychaeton</taxon>
    </lineage>
</organism>
<comment type="caution">
    <text evidence="1">The sequence shown here is derived from an EMBL/GenBank/DDBJ whole genome shotgun (WGS) entry which is preliminary data.</text>
</comment>